<evidence type="ECO:0000256" key="1">
    <source>
        <dbReference type="ARBA" id="ARBA00004202"/>
    </source>
</evidence>
<evidence type="ECO:0000256" key="7">
    <source>
        <dbReference type="ARBA" id="ARBA00023136"/>
    </source>
</evidence>
<evidence type="ECO:0000256" key="10">
    <source>
        <dbReference type="HAMAP-Rule" id="MF_00271"/>
    </source>
</evidence>
<dbReference type="GO" id="GO:0016787">
    <property type="term" value="F:hydrolase activity"/>
    <property type="evidence" value="ECO:0007669"/>
    <property type="project" value="UniProtKB-KW"/>
</dbReference>
<dbReference type="PANTHER" id="PTHR11671">
    <property type="entry name" value="V-TYPE ATP SYNTHASE SUBUNIT D"/>
    <property type="match status" value="1"/>
</dbReference>
<protein>
    <recommendedName>
        <fullName evidence="10">A-type ATP synthase subunit D</fullName>
    </recommendedName>
</protein>
<evidence type="ECO:0000256" key="8">
    <source>
        <dbReference type="ARBA" id="ARBA00023310"/>
    </source>
</evidence>
<dbReference type="Pfam" id="PF01813">
    <property type="entry name" value="ATP-synt_D"/>
    <property type="match status" value="1"/>
</dbReference>
<dbReference type="EMBL" id="KF900965">
    <property type="protein sequence ID" value="AIF13151.1"/>
    <property type="molecule type" value="Genomic_DNA"/>
</dbReference>
<dbReference type="NCBIfam" id="NF001542">
    <property type="entry name" value="PRK00373.1-1"/>
    <property type="match status" value="1"/>
</dbReference>
<dbReference type="GO" id="GO:0005886">
    <property type="term" value="C:plasma membrane"/>
    <property type="evidence" value="ECO:0007669"/>
    <property type="project" value="UniProtKB-SubCell"/>
</dbReference>
<keyword evidence="4 10" id="KW-1003">Cell membrane</keyword>
<proteinExistence type="inferred from homology"/>
<comment type="subunit">
    <text evidence="10">Has multiple subunits with at least A(3), B(3), C, D, E, F, H, I and proteolipid K(x).</text>
</comment>
<dbReference type="AlphaFoldDB" id="A0A075H9C4"/>
<evidence type="ECO:0000256" key="9">
    <source>
        <dbReference type="ARBA" id="ARBA00059506"/>
    </source>
</evidence>
<name>A0A075H9C4_9EURY</name>
<dbReference type="InterPro" id="IPR002699">
    <property type="entry name" value="V_ATPase_D"/>
</dbReference>
<comment type="subcellular location">
    <subcellularLocation>
        <location evidence="1 10">Cell membrane</location>
        <topology evidence="1 10">Peripheral membrane protein</topology>
    </subcellularLocation>
</comment>
<evidence type="ECO:0000256" key="11">
    <source>
        <dbReference type="SAM" id="Coils"/>
    </source>
</evidence>
<evidence type="ECO:0000256" key="3">
    <source>
        <dbReference type="ARBA" id="ARBA00022448"/>
    </source>
</evidence>
<keyword evidence="7 10" id="KW-0472">Membrane</keyword>
<reference evidence="12" key="1">
    <citation type="journal article" date="2014" name="Genome Biol. Evol.">
        <title>Pangenome evidence for extensive interdomain horizontal transfer affecting lineage core and shell genes in uncultured planktonic thaumarchaeota and euryarchaeota.</title>
        <authorList>
            <person name="Deschamps P."/>
            <person name="Zivanovic Y."/>
            <person name="Moreira D."/>
            <person name="Rodriguez-Valera F."/>
            <person name="Lopez-Garcia P."/>
        </authorList>
    </citation>
    <scope>NUCLEOTIDE SEQUENCE</scope>
</reference>
<dbReference type="GO" id="GO:0042777">
    <property type="term" value="P:proton motive force-driven plasma membrane ATP synthesis"/>
    <property type="evidence" value="ECO:0007669"/>
    <property type="project" value="UniProtKB-UniRule"/>
</dbReference>
<feature type="coiled-coil region" evidence="11">
    <location>
        <begin position="139"/>
        <end position="195"/>
    </location>
</feature>
<comment type="similarity">
    <text evidence="2 10">Belongs to the V-ATPase D subunit family.</text>
</comment>
<dbReference type="GO" id="GO:0005524">
    <property type="term" value="F:ATP binding"/>
    <property type="evidence" value="ECO:0007669"/>
    <property type="project" value="UniProtKB-UniRule"/>
</dbReference>
<keyword evidence="11" id="KW-0175">Coiled coil</keyword>
<comment type="function">
    <text evidence="9 10">Component of the A-type ATP synthase that produces ATP from ADP in the presence of a proton gradient across the membrane.</text>
</comment>
<dbReference type="GO" id="GO:0046933">
    <property type="term" value="F:proton-transporting ATP synthase activity, rotational mechanism"/>
    <property type="evidence" value="ECO:0007669"/>
    <property type="project" value="UniProtKB-UniRule"/>
</dbReference>
<dbReference type="FunFam" id="1.10.287.3240:FF:000007">
    <property type="entry name" value="V-type ATP synthase subunit D"/>
    <property type="match status" value="1"/>
</dbReference>
<dbReference type="HAMAP" id="MF_00271">
    <property type="entry name" value="ATP_synth_D_arch"/>
    <property type="match status" value="1"/>
</dbReference>
<evidence type="ECO:0000256" key="6">
    <source>
        <dbReference type="ARBA" id="ARBA00023065"/>
    </source>
</evidence>
<keyword evidence="3 10" id="KW-0813">Transport</keyword>
<evidence type="ECO:0000256" key="2">
    <source>
        <dbReference type="ARBA" id="ARBA00005850"/>
    </source>
</evidence>
<dbReference type="GO" id="GO:0046961">
    <property type="term" value="F:proton-transporting ATPase activity, rotational mechanism"/>
    <property type="evidence" value="ECO:0007669"/>
    <property type="project" value="InterPro"/>
</dbReference>
<keyword evidence="12" id="KW-0378">Hydrolase</keyword>
<evidence type="ECO:0000256" key="4">
    <source>
        <dbReference type="ARBA" id="ARBA00022475"/>
    </source>
</evidence>
<keyword evidence="5 10" id="KW-0375">Hydrogen ion transport</keyword>
<gene>
    <name evidence="12" type="primary">ATPVD</name>
    <name evidence="10" type="synonym">atpD</name>
    <name evidence="12" type="synonym">ntpD</name>
</gene>
<evidence type="ECO:0000256" key="5">
    <source>
        <dbReference type="ARBA" id="ARBA00022781"/>
    </source>
</evidence>
<keyword evidence="8 10" id="KW-0066">ATP synthesis</keyword>
<keyword evidence="6 10" id="KW-0406">Ion transport</keyword>
<organism evidence="12">
    <name type="scientific">uncultured marine group II/III euryarchaeote KM3_60_A11</name>
    <dbReference type="NCBI Taxonomy" id="1456469"/>
    <lineage>
        <taxon>Archaea</taxon>
        <taxon>Methanobacteriati</taxon>
        <taxon>Methanobacteriota</taxon>
        <taxon>environmental samples</taxon>
    </lineage>
</organism>
<evidence type="ECO:0000313" key="12">
    <source>
        <dbReference type="EMBL" id="AIF13151.1"/>
    </source>
</evidence>
<accession>A0A075H9C4</accession>
<sequence length="205" mass="23200">MSIADVKPTRSELIATRRRIKLSISGHKLLKMKRDGLIIEFFELLPKVKDMRSQLVKLYTVADKKLAVAMVADGKSALRSAANCVRTPPQVELSENNIMGVVVPKIKVSTIEKSIEERGYGLIGTSVRIDESVHAFEKLAEKVLEAAELETTMKKLLDEIESTKRRVNALEFKVIPQLEEVAAYITLRLEELERENVFRLKRIKA</sequence>
<dbReference type="NCBIfam" id="TIGR00309">
    <property type="entry name" value="V_ATPase_subD"/>
    <property type="match status" value="1"/>
</dbReference>
<dbReference type="Gene3D" id="1.10.287.3240">
    <property type="match status" value="1"/>
</dbReference>